<feature type="compositionally biased region" description="Low complexity" evidence="2">
    <location>
        <begin position="107"/>
        <end position="116"/>
    </location>
</feature>
<feature type="non-terminal residue" evidence="4">
    <location>
        <position position="1240"/>
    </location>
</feature>
<protein>
    <recommendedName>
        <fullName evidence="3">FHA domain-containing protein</fullName>
    </recommendedName>
</protein>
<proteinExistence type="predicted"/>
<dbReference type="Pfam" id="PF00498">
    <property type="entry name" value="FHA"/>
    <property type="match status" value="1"/>
</dbReference>
<comment type="caution">
    <text evidence="4">The sequence shown here is derived from an EMBL/GenBank/DDBJ whole genome shotgun (WGS) entry which is preliminary data.</text>
</comment>
<feature type="coiled-coil region" evidence="1">
    <location>
        <begin position="1153"/>
        <end position="1239"/>
    </location>
</feature>
<dbReference type="Proteomes" id="UP000288216">
    <property type="component" value="Unassembled WGS sequence"/>
</dbReference>
<dbReference type="OrthoDB" id="687730at2759"/>
<evidence type="ECO:0000256" key="1">
    <source>
        <dbReference type="SAM" id="Coils"/>
    </source>
</evidence>
<feature type="coiled-coil region" evidence="1">
    <location>
        <begin position="368"/>
        <end position="437"/>
    </location>
</feature>
<feature type="coiled-coil region" evidence="1">
    <location>
        <begin position="249"/>
        <end position="305"/>
    </location>
</feature>
<evidence type="ECO:0000313" key="5">
    <source>
        <dbReference type="Proteomes" id="UP000288216"/>
    </source>
</evidence>
<feature type="coiled-coil region" evidence="1">
    <location>
        <begin position="917"/>
        <end position="955"/>
    </location>
</feature>
<feature type="non-terminal residue" evidence="4">
    <location>
        <position position="1"/>
    </location>
</feature>
<name>A0A401PW85_SCYTO</name>
<sequence length="1240" mass="141148">QNAGIEDRHALIELSDQENCFVLQDLNSSEGTFVNDCRIQNAAVRLAPGDVLGFGVGGDTYELMVETVPSVFCPPVGQRSVWPGHLQLIEDSGHCPCPVAASQLPALSTPSSTSAPNGWIQGGSATVPHPPLRKRAASAGSRRVTGSYPSDISSSPPTARRGAWTNTPGRSVGNGVPVTTPQTLEMILHEKEHQILRMGDEISRLIIIESESKRKDSIVINLCNEVAALRQRLSQANSSQSDVEITQQLVTLGSDIDAKQEQIEKLKNEIAKLQKGSSEVMRHSLTERDLEITKQKNEIEKLKEDNNIITGLVTSLQRKITVKDQQLLRVNAEGEKLRQDLRDKDGQLAAMSAKFSRMRESGVHQEELVSKQKELVTYRHNAKQLESRIKELESEVKQLRSQQAVMKTSISEEKRAQEQVQDELERTRLLLQEMGRRERLVRVDLEQAQAKLERFRSRIMQTTYSAPGVQSPKEALSDEQVIEQMKQIISEWAELKEKLQDELDLKVSEEEERFTNTERLRRALEETEVRLRVDFGNCAKKELGTLQELSVDQTLLWVQKAITGILRSSLSWQQQSEQSLLDAGIDTSSCEGGVVGCFQLLKGKLNMAEEQLKTLQMNVSSQDQVDRVQSSRDSEIQEQLNGLRAECEQQMAEELRRSQAEIQEQHKQQLAEAVALEKERGMEMTEEETRRREETELRLKDLSESAKVKCQEAETLKLQLNNTSQALEETRKVEGDLREELAAQQRRQRAEATGLEGRIQLERRSHMEELAEFKEQIRQHSRTIVALEERLLTIAKQHQAAEEERGTLSSRLREAKKKLEEWERNSTVRQPVQAPPPVVAPIATDTHVQEQACALLQKEFAETRIQVLAQQDVIIGLRRDLAGANARMSDLAGELSEKQKMALEQNRAMVKCQALELNTLQQQLVKMSQLVDIKSEELQSKNAELRSCKEKLDHQKVARKEKAMQCEKLQHELSERESQQNQLSVHREDKVNSEAAMLAAQCKGHRHEEVIQRQREALAELRARNKALERTRTSRINQEMTSQHLTILKKELTDLKTQRAPSGDESFHSTSQTNDAAKLKQRDDSFAISEASIDRTARLEMSEALDLSERTYLDLVKALSSLLEVKELSGSLSLKHVPRDEREKLGKARQNNMELLNNRVTQLKSQVERKDELLGGYEKDLKQFRRSQNTLHKQQTDMESLQEQLLRQIEENNLIRESMERMQSRLDQEKRLNKAIKQHK</sequence>
<dbReference type="PANTHER" id="PTHR18853">
    <property type="entry name" value="FORKHEAD-ASSOCIATED DOMAIN-CONTAINING PROTEIN 1-RELATED"/>
    <property type="match status" value="1"/>
</dbReference>
<dbReference type="OMA" id="THESELN"/>
<evidence type="ECO:0000313" key="4">
    <source>
        <dbReference type="EMBL" id="GCB77372.1"/>
    </source>
</evidence>
<dbReference type="InterPro" id="IPR008984">
    <property type="entry name" value="SMAD_FHA_dom_sf"/>
</dbReference>
<feature type="region of interest" description="Disordered" evidence="2">
    <location>
        <begin position="1058"/>
        <end position="1080"/>
    </location>
</feature>
<dbReference type="AlphaFoldDB" id="A0A401PW85"/>
<dbReference type="InterPro" id="IPR052642">
    <property type="entry name" value="CC-FHA_domain"/>
</dbReference>
<dbReference type="STRING" id="75743.A0A401PW85"/>
<dbReference type="PANTHER" id="PTHR18853:SF7">
    <property type="entry name" value="FORKHEAD-ASSOCIATED DOMAIN-CONTAINING PROTEIN 1"/>
    <property type="match status" value="1"/>
</dbReference>
<evidence type="ECO:0000259" key="3">
    <source>
        <dbReference type="PROSITE" id="PS50006"/>
    </source>
</evidence>
<organism evidence="4 5">
    <name type="scientific">Scyliorhinus torazame</name>
    <name type="common">Cloudy catshark</name>
    <name type="synonym">Catulus torazame</name>
    <dbReference type="NCBI Taxonomy" id="75743"/>
    <lineage>
        <taxon>Eukaryota</taxon>
        <taxon>Metazoa</taxon>
        <taxon>Chordata</taxon>
        <taxon>Craniata</taxon>
        <taxon>Vertebrata</taxon>
        <taxon>Chondrichthyes</taxon>
        <taxon>Elasmobranchii</taxon>
        <taxon>Galeomorphii</taxon>
        <taxon>Galeoidea</taxon>
        <taxon>Carcharhiniformes</taxon>
        <taxon>Scyliorhinidae</taxon>
        <taxon>Scyliorhinus</taxon>
    </lineage>
</organism>
<feature type="coiled-coil region" evidence="1">
    <location>
        <begin position="598"/>
        <end position="825"/>
    </location>
</feature>
<keyword evidence="1" id="KW-0175">Coiled coil</keyword>
<feature type="coiled-coil region" evidence="1">
    <location>
        <begin position="482"/>
        <end position="527"/>
    </location>
</feature>
<feature type="compositionally biased region" description="Polar residues" evidence="2">
    <location>
        <begin position="147"/>
        <end position="157"/>
    </location>
</feature>
<dbReference type="PROSITE" id="PS50006">
    <property type="entry name" value="FHA_DOMAIN"/>
    <property type="match status" value="1"/>
</dbReference>
<feature type="domain" description="FHA" evidence="3">
    <location>
        <begin position="1"/>
        <end position="39"/>
    </location>
</feature>
<feature type="region of interest" description="Disordered" evidence="2">
    <location>
        <begin position="107"/>
        <end position="177"/>
    </location>
</feature>
<reference evidence="4 5" key="1">
    <citation type="journal article" date="2018" name="Nat. Ecol. Evol.">
        <title>Shark genomes provide insights into elasmobranch evolution and the origin of vertebrates.</title>
        <authorList>
            <person name="Hara Y"/>
            <person name="Yamaguchi K"/>
            <person name="Onimaru K"/>
            <person name="Kadota M"/>
            <person name="Koyanagi M"/>
            <person name="Keeley SD"/>
            <person name="Tatsumi K"/>
            <person name="Tanaka K"/>
            <person name="Motone F"/>
            <person name="Kageyama Y"/>
            <person name="Nozu R"/>
            <person name="Adachi N"/>
            <person name="Nishimura O"/>
            <person name="Nakagawa R"/>
            <person name="Tanegashima C"/>
            <person name="Kiyatake I"/>
            <person name="Matsumoto R"/>
            <person name="Murakumo K"/>
            <person name="Nishida K"/>
            <person name="Terakita A"/>
            <person name="Kuratani S"/>
            <person name="Sato K"/>
            <person name="Hyodo S Kuraku.S."/>
        </authorList>
    </citation>
    <scope>NUCLEOTIDE SEQUENCE [LARGE SCALE GENOMIC DNA]</scope>
</reference>
<dbReference type="Gene3D" id="2.60.200.20">
    <property type="match status" value="1"/>
</dbReference>
<dbReference type="InterPro" id="IPR000253">
    <property type="entry name" value="FHA_dom"/>
</dbReference>
<evidence type="ECO:0000256" key="2">
    <source>
        <dbReference type="SAM" id="MobiDB-lite"/>
    </source>
</evidence>
<gene>
    <name evidence="4" type="ORF">scyTo_0015653</name>
</gene>
<accession>A0A401PW85</accession>
<dbReference type="EMBL" id="BFAA01008974">
    <property type="protein sequence ID" value="GCB77372.1"/>
    <property type="molecule type" value="Genomic_DNA"/>
</dbReference>
<dbReference type="SUPFAM" id="SSF49879">
    <property type="entry name" value="SMAD/FHA domain"/>
    <property type="match status" value="1"/>
</dbReference>
<keyword evidence="5" id="KW-1185">Reference proteome</keyword>